<sequence length="775" mass="86628">MYRKSLFKNIWRTTSPFCSGQNRYSFIKALKYASFLIAAVSTFSVSYRQINVQTPKKIQESAKRSALVYKNKNIPINQRIEDLLRRMTIEEKILQMTQWTYGKNANANNIEASKKAVRPEIGSLIYRSVNPVYRNEIMRKAMEQSRLGIPILMGFDVIHGFRTIYPIPLAQACSWNPNLVAKAAAVAAKESKLSGVDWTFSPMIDVARDPRWGRVAEGYGEDPYTNAVFGVASVKGYQGKNLSDTFSIAACLKHYIGYSLSEGGRDYHYADVSAQTLWDTFMPPYEAGVKAGAATLMSAFNDISGVPASANHFTLTDILKQRWKHDGFVVSDWGSIENLIPQGFAKDRKDAALKSFTAGVEMDMVDNIYADNLPLLLKEHRISMKQVDDAVRRILRLKFKLGLFDKPYVEELPEKDRYYQPESMAIARKLAEESMVLLKNDGQTLPIAHNIKQIALIGPMVKDSINIMGSWEGQGMPSSVETIFDGFKKEFQGKTTLNFAKGCDFDGDDESGFNEASIAAKKSDIIVLCLGEMEKWSGENATRSTLALPVIQQHLFSILKQSGKPIILIISNGRPIELGSLNRLSGAILEIWQPGIAGGSAVAGIISGRLNPSGKLAITFPLTTGQIPTYYNMRQSARPKLGGYQDISSEPNYWFGHGLSYTTFSYSKITLSDSIISKNKNLIARVEITNTGLRDGKETAMWFISDPVASVTRPVKELKFFEKKNLKAGEKQTFQFEIDPIRDLSFPDANGVRHLESGEFYIMLNEQKVKFELVD</sequence>
<reference evidence="10" key="1">
    <citation type="submission" date="2016-10" db="EMBL/GenBank/DDBJ databases">
        <authorList>
            <person name="Varghese N."/>
            <person name="Submissions S."/>
        </authorList>
    </citation>
    <scope>NUCLEOTIDE SEQUENCE [LARGE SCALE GENOMIC DNA]</scope>
    <source>
        <strain evidence="10">Gh-67</strain>
    </source>
</reference>
<evidence type="ECO:0000256" key="4">
    <source>
        <dbReference type="ARBA" id="ARBA00022729"/>
    </source>
</evidence>
<keyword evidence="5 7" id="KW-0378">Hydrolase</keyword>
<dbReference type="InterPro" id="IPR051915">
    <property type="entry name" value="Cellulose_Degrad_GH3"/>
</dbReference>
<dbReference type="Pfam" id="PF14310">
    <property type="entry name" value="Fn3-like"/>
    <property type="match status" value="1"/>
</dbReference>
<comment type="catalytic activity">
    <reaction evidence="1">
        <text>Hydrolysis of terminal, non-reducing beta-D-glucosyl residues with release of beta-D-glucose.</text>
        <dbReference type="EC" id="3.2.1.21"/>
    </reaction>
</comment>
<dbReference type="Gene3D" id="2.60.40.10">
    <property type="entry name" value="Immunoglobulins"/>
    <property type="match status" value="1"/>
</dbReference>
<dbReference type="InterPro" id="IPR002772">
    <property type="entry name" value="Glyco_hydro_3_C"/>
</dbReference>
<dbReference type="Pfam" id="PF01915">
    <property type="entry name" value="Glyco_hydro_3_C"/>
    <property type="match status" value="1"/>
</dbReference>
<dbReference type="GO" id="GO:0008422">
    <property type="term" value="F:beta-glucosidase activity"/>
    <property type="evidence" value="ECO:0007669"/>
    <property type="project" value="UniProtKB-EC"/>
</dbReference>
<dbReference type="InterPro" id="IPR017853">
    <property type="entry name" value="GH"/>
</dbReference>
<feature type="domain" description="Fibronectin type III-like" evidence="8">
    <location>
        <begin position="698"/>
        <end position="768"/>
    </location>
</feature>
<dbReference type="RefSeq" id="WP_218134409.1">
    <property type="nucleotide sequence ID" value="NZ_FNCG01000006.1"/>
</dbReference>
<dbReference type="InterPro" id="IPR036962">
    <property type="entry name" value="Glyco_hydro_3_N_sf"/>
</dbReference>
<name>A0A1G7YNT6_9SPHI</name>
<dbReference type="InterPro" id="IPR026891">
    <property type="entry name" value="Fn3-like"/>
</dbReference>
<dbReference type="PRINTS" id="PR00133">
    <property type="entry name" value="GLHYDRLASE3"/>
</dbReference>
<keyword evidence="4" id="KW-0732">Signal</keyword>
<dbReference type="EC" id="3.2.1.21" evidence="3"/>
<organism evidence="9 10">
    <name type="scientific">Mucilaginibacter gossypii</name>
    <dbReference type="NCBI Taxonomy" id="551996"/>
    <lineage>
        <taxon>Bacteria</taxon>
        <taxon>Pseudomonadati</taxon>
        <taxon>Bacteroidota</taxon>
        <taxon>Sphingobacteriia</taxon>
        <taxon>Sphingobacteriales</taxon>
        <taxon>Sphingobacteriaceae</taxon>
        <taxon>Mucilaginibacter</taxon>
    </lineage>
</organism>
<dbReference type="Proteomes" id="UP000199705">
    <property type="component" value="Unassembled WGS sequence"/>
</dbReference>
<evidence type="ECO:0000256" key="1">
    <source>
        <dbReference type="ARBA" id="ARBA00000448"/>
    </source>
</evidence>
<dbReference type="InterPro" id="IPR001764">
    <property type="entry name" value="Glyco_hydro_3_N"/>
</dbReference>
<dbReference type="PROSITE" id="PS00775">
    <property type="entry name" value="GLYCOSYL_HYDROL_F3"/>
    <property type="match status" value="1"/>
</dbReference>
<evidence type="ECO:0000256" key="3">
    <source>
        <dbReference type="ARBA" id="ARBA00012744"/>
    </source>
</evidence>
<dbReference type="SUPFAM" id="SSF52279">
    <property type="entry name" value="Beta-D-glucan exohydrolase, C-terminal domain"/>
    <property type="match status" value="1"/>
</dbReference>
<dbReference type="PANTHER" id="PTHR30620">
    <property type="entry name" value="PERIPLASMIC BETA-GLUCOSIDASE-RELATED"/>
    <property type="match status" value="1"/>
</dbReference>
<dbReference type="AlphaFoldDB" id="A0A1G7YNT6"/>
<gene>
    <name evidence="9" type="ORF">SAMN05192573_1069</name>
</gene>
<dbReference type="SUPFAM" id="SSF51445">
    <property type="entry name" value="(Trans)glycosidases"/>
    <property type="match status" value="1"/>
</dbReference>
<comment type="similarity">
    <text evidence="2 7">Belongs to the glycosyl hydrolase 3 family.</text>
</comment>
<dbReference type="Pfam" id="PF00933">
    <property type="entry name" value="Glyco_hydro_3"/>
    <property type="match status" value="1"/>
</dbReference>
<evidence type="ECO:0000259" key="8">
    <source>
        <dbReference type="SMART" id="SM01217"/>
    </source>
</evidence>
<dbReference type="PANTHER" id="PTHR30620:SF16">
    <property type="entry name" value="LYSOSOMAL BETA GLUCOSIDASE"/>
    <property type="match status" value="1"/>
</dbReference>
<evidence type="ECO:0000313" key="10">
    <source>
        <dbReference type="Proteomes" id="UP000199705"/>
    </source>
</evidence>
<evidence type="ECO:0000256" key="7">
    <source>
        <dbReference type="RuleBase" id="RU361161"/>
    </source>
</evidence>
<dbReference type="InterPro" id="IPR036881">
    <property type="entry name" value="Glyco_hydro_3_C_sf"/>
</dbReference>
<evidence type="ECO:0000256" key="5">
    <source>
        <dbReference type="ARBA" id="ARBA00022801"/>
    </source>
</evidence>
<dbReference type="SMART" id="SM01217">
    <property type="entry name" value="Fn3_like"/>
    <property type="match status" value="1"/>
</dbReference>
<dbReference type="EMBL" id="FNCG01000006">
    <property type="protein sequence ID" value="SDG98208.1"/>
    <property type="molecule type" value="Genomic_DNA"/>
</dbReference>
<protein>
    <recommendedName>
        <fullName evidence="3">beta-glucosidase</fullName>
        <ecNumber evidence="3">3.2.1.21</ecNumber>
    </recommendedName>
</protein>
<keyword evidence="10" id="KW-1185">Reference proteome</keyword>
<dbReference type="Gene3D" id="3.20.20.300">
    <property type="entry name" value="Glycoside hydrolase, family 3, N-terminal domain"/>
    <property type="match status" value="1"/>
</dbReference>
<keyword evidence="6 7" id="KW-0326">Glycosidase</keyword>
<evidence type="ECO:0000256" key="6">
    <source>
        <dbReference type="ARBA" id="ARBA00023295"/>
    </source>
</evidence>
<dbReference type="InterPro" id="IPR013783">
    <property type="entry name" value="Ig-like_fold"/>
</dbReference>
<accession>A0A1G7YNT6</accession>
<evidence type="ECO:0000313" key="9">
    <source>
        <dbReference type="EMBL" id="SDG98208.1"/>
    </source>
</evidence>
<dbReference type="InterPro" id="IPR019800">
    <property type="entry name" value="Glyco_hydro_3_AS"/>
</dbReference>
<proteinExistence type="inferred from homology"/>
<dbReference type="GO" id="GO:0009251">
    <property type="term" value="P:glucan catabolic process"/>
    <property type="evidence" value="ECO:0007669"/>
    <property type="project" value="TreeGrafter"/>
</dbReference>
<dbReference type="Gene3D" id="3.40.50.1700">
    <property type="entry name" value="Glycoside hydrolase family 3 C-terminal domain"/>
    <property type="match status" value="1"/>
</dbReference>
<evidence type="ECO:0000256" key="2">
    <source>
        <dbReference type="ARBA" id="ARBA00005336"/>
    </source>
</evidence>